<dbReference type="OrthoDB" id="3366194at2759"/>
<evidence type="ECO:0008006" key="3">
    <source>
        <dbReference type="Google" id="ProtNLM"/>
    </source>
</evidence>
<sequence>MTSDPLSTQPSLSFDEILHFSSLPRPGPEYYEARRRLWLTPRVTPRPSSPSSSRQKLEEIFSQPGAVHSQETWNHNLEKAWKGLSSGGKLNYNLPMVIAIKIIHAAWLRDRTWPVGLEAPVTDDEQQADIAVAPPLEASRAPEKALQATMTTTLVPSDLMEPVPPRMTINRT</sequence>
<reference evidence="2" key="1">
    <citation type="journal article" date="2014" name="Proc. Natl. Acad. Sci. U.S.A.">
        <title>Extensive sampling of basidiomycete genomes demonstrates inadequacy of the white-rot/brown-rot paradigm for wood decay fungi.</title>
        <authorList>
            <person name="Riley R."/>
            <person name="Salamov A.A."/>
            <person name="Brown D.W."/>
            <person name="Nagy L.G."/>
            <person name="Floudas D."/>
            <person name="Held B.W."/>
            <person name="Levasseur A."/>
            <person name="Lombard V."/>
            <person name="Morin E."/>
            <person name="Otillar R."/>
            <person name="Lindquist E.A."/>
            <person name="Sun H."/>
            <person name="LaButti K.M."/>
            <person name="Schmutz J."/>
            <person name="Jabbour D."/>
            <person name="Luo H."/>
            <person name="Baker S.E."/>
            <person name="Pisabarro A.G."/>
            <person name="Walton J.D."/>
            <person name="Blanchette R.A."/>
            <person name="Henrissat B."/>
            <person name="Martin F."/>
            <person name="Cullen D."/>
            <person name="Hibbett D.S."/>
            <person name="Grigoriev I.V."/>
        </authorList>
    </citation>
    <scope>NUCLEOTIDE SEQUENCE [LARGE SCALE GENOMIC DNA]</scope>
    <source>
        <strain evidence="2">CBS 339.88</strain>
    </source>
</reference>
<proteinExistence type="predicted"/>
<protein>
    <recommendedName>
        <fullName evidence="3">DUF4050 domain-containing protein</fullName>
    </recommendedName>
</protein>
<accession>A0A067TNT4</accession>
<organism evidence="1 2">
    <name type="scientific">Galerina marginata (strain CBS 339.88)</name>
    <dbReference type="NCBI Taxonomy" id="685588"/>
    <lineage>
        <taxon>Eukaryota</taxon>
        <taxon>Fungi</taxon>
        <taxon>Dikarya</taxon>
        <taxon>Basidiomycota</taxon>
        <taxon>Agaricomycotina</taxon>
        <taxon>Agaricomycetes</taxon>
        <taxon>Agaricomycetidae</taxon>
        <taxon>Agaricales</taxon>
        <taxon>Agaricineae</taxon>
        <taxon>Strophariaceae</taxon>
        <taxon>Galerina</taxon>
    </lineage>
</organism>
<evidence type="ECO:0000313" key="2">
    <source>
        <dbReference type="Proteomes" id="UP000027222"/>
    </source>
</evidence>
<dbReference type="AlphaFoldDB" id="A0A067TNT4"/>
<dbReference type="HOGENOM" id="CLU_135745_0_0_1"/>
<gene>
    <name evidence="1" type="ORF">GALMADRAFT_236456</name>
</gene>
<name>A0A067TNT4_GALM3</name>
<evidence type="ECO:0000313" key="1">
    <source>
        <dbReference type="EMBL" id="KDR83947.1"/>
    </source>
</evidence>
<dbReference type="Proteomes" id="UP000027222">
    <property type="component" value="Unassembled WGS sequence"/>
</dbReference>
<dbReference type="EMBL" id="KL142368">
    <property type="protein sequence ID" value="KDR83947.1"/>
    <property type="molecule type" value="Genomic_DNA"/>
</dbReference>
<keyword evidence="2" id="KW-1185">Reference proteome</keyword>